<evidence type="ECO:0000313" key="2">
    <source>
        <dbReference type="Proteomes" id="UP000012174"/>
    </source>
</evidence>
<dbReference type="EMBL" id="KB706186">
    <property type="protein sequence ID" value="EMR68756.1"/>
    <property type="molecule type" value="Genomic_DNA"/>
</dbReference>
<sequence>MLKEYFTNYHRFQFVVSLPSTWSGLLLFNQLAADGSGAVERKLVIKFALNWQLDPIVANELNYLRALRGSEHVVQIVSLRGVPGGGASAEFAVDDLEAVQVELVAGAVGATRGLVH</sequence>
<dbReference type="KEGG" id="ela:UCREL1_4226"/>
<accession>M7TFN3</accession>
<organism evidence="1 2">
    <name type="scientific">Eutypa lata (strain UCR-EL1)</name>
    <name type="common">Grapevine dieback disease fungus</name>
    <name type="synonym">Eutypa armeniacae</name>
    <dbReference type="NCBI Taxonomy" id="1287681"/>
    <lineage>
        <taxon>Eukaryota</taxon>
        <taxon>Fungi</taxon>
        <taxon>Dikarya</taxon>
        <taxon>Ascomycota</taxon>
        <taxon>Pezizomycotina</taxon>
        <taxon>Sordariomycetes</taxon>
        <taxon>Xylariomycetidae</taxon>
        <taxon>Xylariales</taxon>
        <taxon>Diatrypaceae</taxon>
        <taxon>Eutypa</taxon>
    </lineage>
</organism>
<gene>
    <name evidence="1" type="ORF">UCREL1_4226</name>
</gene>
<keyword evidence="2" id="KW-1185">Reference proteome</keyword>
<protein>
    <submittedName>
        <fullName evidence="1">Uncharacterized protein</fullName>
    </submittedName>
</protein>
<name>M7TFN3_EUTLA</name>
<proteinExistence type="predicted"/>
<reference evidence="2" key="1">
    <citation type="journal article" date="2013" name="Genome Announc.">
        <title>Draft genome sequence of the grapevine dieback fungus Eutypa lata UCR-EL1.</title>
        <authorList>
            <person name="Blanco-Ulate B."/>
            <person name="Rolshausen P.E."/>
            <person name="Cantu D."/>
        </authorList>
    </citation>
    <scope>NUCLEOTIDE SEQUENCE [LARGE SCALE GENOMIC DNA]</scope>
    <source>
        <strain evidence="2">UCR-EL1</strain>
    </source>
</reference>
<evidence type="ECO:0000313" key="1">
    <source>
        <dbReference type="EMBL" id="EMR68756.1"/>
    </source>
</evidence>
<dbReference type="HOGENOM" id="CLU_2096870_0_0_1"/>
<dbReference type="OrthoDB" id="4768883at2759"/>
<dbReference type="Proteomes" id="UP000012174">
    <property type="component" value="Unassembled WGS sequence"/>
</dbReference>
<dbReference type="AlphaFoldDB" id="M7TFN3"/>